<dbReference type="PROSITE" id="PS00330">
    <property type="entry name" value="HEMOLYSIN_CALCIUM"/>
    <property type="match status" value="1"/>
</dbReference>
<reference evidence="3 4" key="1">
    <citation type="submission" date="2015-06" db="EMBL/GenBank/DDBJ databases">
        <title>Draft genome assembly of filamentous brackish cyanobacterium Limnoraphis robusta strain CS-951.</title>
        <authorList>
            <person name="Willis A."/>
            <person name="Parks M."/>
            <person name="Burford M.A."/>
        </authorList>
    </citation>
    <scope>NUCLEOTIDE SEQUENCE [LARGE SCALE GENOMIC DNA]</scope>
    <source>
        <strain evidence="3 4">CS-951</strain>
    </source>
</reference>
<dbReference type="InterPro" id="IPR001343">
    <property type="entry name" value="Hemolysn_Ca-bd"/>
</dbReference>
<evidence type="ECO:0000313" key="4">
    <source>
        <dbReference type="Proteomes" id="UP000033607"/>
    </source>
</evidence>
<dbReference type="Pfam" id="PF00353">
    <property type="entry name" value="HemolysinCabind"/>
    <property type="match status" value="12"/>
</dbReference>
<dbReference type="AlphaFoldDB" id="A0A0F5YE00"/>
<keyword evidence="2" id="KW-0964">Secreted</keyword>
<dbReference type="PATRIC" id="fig|1637645.4.peg.6611"/>
<evidence type="ECO:0000313" key="3">
    <source>
        <dbReference type="EMBL" id="KKD36998.1"/>
    </source>
</evidence>
<evidence type="ECO:0008006" key="5">
    <source>
        <dbReference type="Google" id="ProtNLM"/>
    </source>
</evidence>
<evidence type="ECO:0000256" key="2">
    <source>
        <dbReference type="ARBA" id="ARBA00022525"/>
    </source>
</evidence>
<dbReference type="PANTHER" id="PTHR38340:SF1">
    <property type="entry name" value="S-LAYER PROTEIN"/>
    <property type="match status" value="1"/>
</dbReference>
<dbReference type="Gene3D" id="2.150.10.10">
    <property type="entry name" value="Serralysin-like metalloprotease, C-terminal"/>
    <property type="match status" value="3"/>
</dbReference>
<organism evidence="3 4">
    <name type="scientific">Limnoraphis robusta CS-951</name>
    <dbReference type="NCBI Taxonomy" id="1637645"/>
    <lineage>
        <taxon>Bacteria</taxon>
        <taxon>Bacillati</taxon>
        <taxon>Cyanobacteriota</taxon>
        <taxon>Cyanophyceae</taxon>
        <taxon>Oscillatoriophycideae</taxon>
        <taxon>Oscillatoriales</taxon>
        <taxon>Sirenicapillariaceae</taxon>
        <taxon>Limnoraphis</taxon>
    </lineage>
</organism>
<dbReference type="GO" id="GO:0005509">
    <property type="term" value="F:calcium ion binding"/>
    <property type="evidence" value="ECO:0007669"/>
    <property type="project" value="InterPro"/>
</dbReference>
<accession>A0A0F5YE00</accession>
<protein>
    <recommendedName>
        <fullName evidence="5">Calcium-binding protein</fullName>
    </recommendedName>
</protein>
<evidence type="ECO:0000256" key="1">
    <source>
        <dbReference type="ARBA" id="ARBA00004613"/>
    </source>
</evidence>
<dbReference type="EMBL" id="LATL02000337">
    <property type="protein sequence ID" value="KKD36998.1"/>
    <property type="molecule type" value="Genomic_DNA"/>
</dbReference>
<dbReference type="InterPro" id="IPR050557">
    <property type="entry name" value="RTX_toxin/Mannuronan_C5-epim"/>
</dbReference>
<sequence length="708" mass="71601">MTSQPIGNPTRLDEILGSGPNFWDQNSIVAVKPDTVLGGIGNDTILSATLGGSQIEGNQDNDILTSRGPNDTLFGGQGNDSLIVENVSTAVGDDGRDTLTATSTATLYGGADRDFMIALSVNNLQFGNEGNDTILGGVQGGDSIYGGKDNDLIGFSTTGGGSNIGISIGSQIAGVNQGRNFVAGNLGNDTIFGTGESESLYGGQDDDSIVGVGSNSFVGGDLGDDIVVIQNRIEQRTAIGGTSAAASTVGISRTTLEGGDGDDLLRGGIGLFGEGSNLFNGGAGSDTIQSFAVQDSIFGGDGDDSLMTMTSDVLTAQGVFSSLPGFAGESTLDGGEGADTLTAAFESDFMLGGGGDDLLRGLFTLMDGGDGNDTLDGSGFVRTATTSLEVSLFGGAGNDILSGASQAATATGLINTFAGGSGDDTITLNSTSDVLLTDSANLEGNDNITANYQFEGNQAPEGEVFVLFDTLGDNVINGSIGDDSIRGGAGDDILRGGTIVGITSDNTEALPFIGAGDDTIVAGGGNDFLFGGQGDDSLVGQDGDDTLQGSFNSDPVTGGPSFGDTLVGGEGSDSFFYQFKDEVFQSSGATSTIGDLIGDFTVGVDKLVFTRRGATTNGGFNFASTGRPNDDELIELSPTQTYLASGTSTVTGVVRAEINTGVLVYQRQGGILQYDPDGLGPDAATTVARFSLVDGRGPDLSRTDVTFI</sequence>
<dbReference type="PRINTS" id="PR00313">
    <property type="entry name" value="CABNDNGRPT"/>
</dbReference>
<dbReference type="RefSeq" id="WP_046279706.1">
    <property type="nucleotide sequence ID" value="NZ_LATL02000337.1"/>
</dbReference>
<dbReference type="InterPro" id="IPR011049">
    <property type="entry name" value="Serralysin-like_metalloprot_C"/>
</dbReference>
<gene>
    <name evidence="3" type="ORF">WN50_16715</name>
</gene>
<comment type="subcellular location">
    <subcellularLocation>
        <location evidence="1">Secreted</location>
    </subcellularLocation>
</comment>
<dbReference type="OrthoDB" id="437361at2"/>
<dbReference type="InterPro" id="IPR018511">
    <property type="entry name" value="Hemolysin-typ_Ca-bd_CS"/>
</dbReference>
<dbReference type="Proteomes" id="UP000033607">
    <property type="component" value="Unassembled WGS sequence"/>
</dbReference>
<dbReference type="SUPFAM" id="SSF51120">
    <property type="entry name" value="beta-Roll"/>
    <property type="match status" value="4"/>
</dbReference>
<dbReference type="GO" id="GO:0005576">
    <property type="term" value="C:extracellular region"/>
    <property type="evidence" value="ECO:0007669"/>
    <property type="project" value="UniProtKB-SubCell"/>
</dbReference>
<dbReference type="Gene3D" id="2.160.20.160">
    <property type="match status" value="1"/>
</dbReference>
<proteinExistence type="predicted"/>
<dbReference type="PANTHER" id="PTHR38340">
    <property type="entry name" value="S-LAYER PROTEIN"/>
    <property type="match status" value="1"/>
</dbReference>
<name>A0A0F5YE00_9CYAN</name>
<comment type="caution">
    <text evidence="3">The sequence shown here is derived from an EMBL/GenBank/DDBJ whole genome shotgun (WGS) entry which is preliminary data.</text>
</comment>